<accession>A0ABU9BN74</accession>
<proteinExistence type="predicted"/>
<gene>
    <name evidence="1" type="ORF">AACH06_10365</name>
</gene>
<keyword evidence="2" id="KW-1185">Reference proteome</keyword>
<protein>
    <recommendedName>
        <fullName evidence="3">PAS domain-containing protein</fullName>
    </recommendedName>
</protein>
<sequence>MDFRDDASAPWFGDPQGRRQHRFMESADINAAFRELFEPLRTGVRRGLSNEGQIYALEMDSVIPGELLGTCWIPIGSRGVDGTQVLADPARRRALFDILLAEKRTESLFAYVCERVGPRGAPHMYLEIISVDGCFAADFPIVQGRGWYQRDLVKVPHRRLDPVALA</sequence>
<comment type="caution">
    <text evidence="1">The sequence shown here is derived from an EMBL/GenBank/DDBJ whole genome shotgun (WGS) entry which is preliminary data.</text>
</comment>
<dbReference type="Proteomes" id="UP001371218">
    <property type="component" value="Unassembled WGS sequence"/>
</dbReference>
<organism evidence="1 2">
    <name type="scientific">Ideonella lacteola</name>
    <dbReference type="NCBI Taxonomy" id="2984193"/>
    <lineage>
        <taxon>Bacteria</taxon>
        <taxon>Pseudomonadati</taxon>
        <taxon>Pseudomonadota</taxon>
        <taxon>Betaproteobacteria</taxon>
        <taxon>Burkholderiales</taxon>
        <taxon>Sphaerotilaceae</taxon>
        <taxon>Ideonella</taxon>
    </lineage>
</organism>
<evidence type="ECO:0000313" key="2">
    <source>
        <dbReference type="Proteomes" id="UP001371218"/>
    </source>
</evidence>
<evidence type="ECO:0000313" key="1">
    <source>
        <dbReference type="EMBL" id="MEK8031219.1"/>
    </source>
</evidence>
<name>A0ABU9BN74_9BURK</name>
<reference evidence="1 2" key="1">
    <citation type="submission" date="2024-04" db="EMBL/GenBank/DDBJ databases">
        <title>Novel species of the genus Ideonella isolated from streams.</title>
        <authorList>
            <person name="Lu H."/>
        </authorList>
    </citation>
    <scope>NUCLEOTIDE SEQUENCE [LARGE SCALE GENOMIC DNA]</scope>
    <source>
        <strain evidence="1 2">DXS29W</strain>
    </source>
</reference>
<dbReference type="EMBL" id="JBBUTG010000005">
    <property type="protein sequence ID" value="MEK8031219.1"/>
    <property type="molecule type" value="Genomic_DNA"/>
</dbReference>
<dbReference type="RefSeq" id="WP_341425597.1">
    <property type="nucleotide sequence ID" value="NZ_JBBUTG010000005.1"/>
</dbReference>
<evidence type="ECO:0008006" key="3">
    <source>
        <dbReference type="Google" id="ProtNLM"/>
    </source>
</evidence>